<dbReference type="Proteomes" id="UP000887566">
    <property type="component" value="Unplaced"/>
</dbReference>
<evidence type="ECO:0000313" key="4">
    <source>
        <dbReference type="WBParaSite" id="PSAMB.scaffold5205size12327.g26073.t1"/>
    </source>
</evidence>
<organism evidence="2 3">
    <name type="scientific">Plectus sambesii</name>
    <dbReference type="NCBI Taxonomy" id="2011161"/>
    <lineage>
        <taxon>Eukaryota</taxon>
        <taxon>Metazoa</taxon>
        <taxon>Ecdysozoa</taxon>
        <taxon>Nematoda</taxon>
        <taxon>Chromadorea</taxon>
        <taxon>Plectida</taxon>
        <taxon>Plectina</taxon>
        <taxon>Plectoidea</taxon>
        <taxon>Plectidae</taxon>
        <taxon>Plectus</taxon>
    </lineage>
</organism>
<feature type="chain" id="PRO_5038324232" evidence="1">
    <location>
        <begin position="21"/>
        <end position="95"/>
    </location>
</feature>
<accession>A0A914ULM8</accession>
<reference evidence="3 4" key="1">
    <citation type="submission" date="2022-11" db="UniProtKB">
        <authorList>
            <consortium name="WormBaseParasite"/>
        </authorList>
    </citation>
    <scope>IDENTIFICATION</scope>
</reference>
<keyword evidence="1" id="KW-0732">Signal</keyword>
<evidence type="ECO:0000313" key="3">
    <source>
        <dbReference type="WBParaSite" id="PSAMB.scaffold109size78448.g1978.t1"/>
    </source>
</evidence>
<dbReference type="AlphaFoldDB" id="A0A914ULM8"/>
<dbReference type="WBParaSite" id="PSAMB.scaffold5205size12327.g26073.t1">
    <property type="protein sequence ID" value="PSAMB.scaffold5205size12327.g26073.t1"/>
    <property type="gene ID" value="PSAMB.scaffold5205size12327.g26073"/>
</dbReference>
<feature type="signal peptide" evidence="1">
    <location>
        <begin position="1"/>
        <end position="20"/>
    </location>
</feature>
<protein>
    <submittedName>
        <fullName evidence="3 4">Uncharacterized protein</fullName>
    </submittedName>
</protein>
<name>A0A914ULM8_9BILA</name>
<keyword evidence="2" id="KW-1185">Reference proteome</keyword>
<evidence type="ECO:0000313" key="2">
    <source>
        <dbReference type="Proteomes" id="UP000887566"/>
    </source>
</evidence>
<proteinExistence type="predicted"/>
<dbReference type="WBParaSite" id="PSAMB.scaffold109size78448.g1978.t1">
    <property type="protein sequence ID" value="PSAMB.scaffold109size78448.g1978.t1"/>
    <property type="gene ID" value="PSAMB.scaffold109size78448.g1978"/>
</dbReference>
<sequence length="95" mass="10611">MRRLLLLGSLSILLLTTTEATSPVQECKTPASISLMRGFPVAYVTYVGDRGICELRFATNVHRSSNNVFYSLKTCIETCCPESCRPTCCYGYMEK</sequence>
<evidence type="ECO:0000256" key="1">
    <source>
        <dbReference type="SAM" id="SignalP"/>
    </source>
</evidence>